<gene>
    <name evidence="1" type="ORF">G3I29_17350</name>
</gene>
<feature type="non-terminal residue" evidence="1">
    <location>
        <position position="78"/>
    </location>
</feature>
<proteinExistence type="predicted"/>
<keyword evidence="1" id="KW-0808">Transferase</keyword>
<keyword evidence="1" id="KW-0418">Kinase</keyword>
<comment type="caution">
    <text evidence="1">The sequence shown here is derived from an EMBL/GenBank/DDBJ whole genome shotgun (WGS) entry which is preliminary data.</text>
</comment>
<sequence>TDDTTVLAVVGPTTDAVPEAVAARYAAARLAAVVVAAGAQTPGFDETLCVIRPFDPDLSTALIHYLARTHPAGTVRVV</sequence>
<organism evidence="1 2">
    <name type="scientific">Streptomyces halstedii</name>
    <dbReference type="NCBI Taxonomy" id="1944"/>
    <lineage>
        <taxon>Bacteria</taxon>
        <taxon>Bacillati</taxon>
        <taxon>Actinomycetota</taxon>
        <taxon>Actinomycetes</taxon>
        <taxon>Kitasatosporales</taxon>
        <taxon>Streptomycetaceae</taxon>
        <taxon>Streptomyces</taxon>
    </lineage>
</organism>
<accession>A0A6N9U8V2</accession>
<reference evidence="1 2" key="1">
    <citation type="submission" date="2020-01" db="EMBL/GenBank/DDBJ databases">
        <title>Insect and environment-associated Actinomycetes.</title>
        <authorList>
            <person name="Currrie C."/>
            <person name="Chevrette M."/>
            <person name="Carlson C."/>
            <person name="Stubbendieck R."/>
            <person name="Wendt-Pienkowski E."/>
        </authorList>
    </citation>
    <scope>NUCLEOTIDE SEQUENCE [LARGE SCALE GENOMIC DNA]</scope>
    <source>
        <strain evidence="1 2">SID11342</strain>
    </source>
</reference>
<protein>
    <submittedName>
        <fullName evidence="1">Serine/threonine protein kinase</fullName>
    </submittedName>
</protein>
<dbReference type="EMBL" id="JAAGLQ010000357">
    <property type="protein sequence ID" value="NEA17245.1"/>
    <property type="molecule type" value="Genomic_DNA"/>
</dbReference>
<evidence type="ECO:0000313" key="2">
    <source>
        <dbReference type="Proteomes" id="UP000471293"/>
    </source>
</evidence>
<feature type="non-terminal residue" evidence="1">
    <location>
        <position position="1"/>
    </location>
</feature>
<name>A0A6N9U8V2_STRHA</name>
<dbReference type="GO" id="GO:0004674">
    <property type="term" value="F:protein serine/threonine kinase activity"/>
    <property type="evidence" value="ECO:0007669"/>
    <property type="project" value="UniProtKB-KW"/>
</dbReference>
<dbReference type="AlphaFoldDB" id="A0A6N9U8V2"/>
<keyword evidence="1" id="KW-0723">Serine/threonine-protein kinase</keyword>
<evidence type="ECO:0000313" key="1">
    <source>
        <dbReference type="EMBL" id="NEA17245.1"/>
    </source>
</evidence>
<dbReference type="Proteomes" id="UP000471293">
    <property type="component" value="Unassembled WGS sequence"/>
</dbReference>